<dbReference type="EMBL" id="CAJFDI010000003">
    <property type="protein sequence ID" value="CAD5220956.1"/>
    <property type="molecule type" value="Genomic_DNA"/>
</dbReference>
<evidence type="ECO:0000313" key="7">
    <source>
        <dbReference type="EMBL" id="CAG9107484.1"/>
    </source>
</evidence>
<dbReference type="InterPro" id="IPR010569">
    <property type="entry name" value="Myotubularin-like_Pase_dom"/>
</dbReference>
<evidence type="ECO:0000313" key="6">
    <source>
        <dbReference type="EMBL" id="CAD5220956.1"/>
    </source>
</evidence>
<dbReference type="Proteomes" id="UP000659654">
    <property type="component" value="Unassembled WGS sequence"/>
</dbReference>
<evidence type="ECO:0000256" key="4">
    <source>
        <dbReference type="SAM" id="MobiDB-lite"/>
    </source>
</evidence>
<gene>
    <name evidence="6" type="ORF">BXYJ_LOCUS6437</name>
</gene>
<evidence type="ECO:0000313" key="9">
    <source>
        <dbReference type="Proteomes" id="UP000659654"/>
    </source>
</evidence>
<feature type="compositionally biased region" description="Polar residues" evidence="4">
    <location>
        <begin position="683"/>
        <end position="699"/>
    </location>
</feature>
<dbReference type="PROSITE" id="PS00383">
    <property type="entry name" value="TYR_PHOSPHATASE_1"/>
    <property type="match status" value="1"/>
</dbReference>
<evidence type="ECO:0000313" key="10">
    <source>
        <dbReference type="WBParaSite" id="BXY_1659500.1"/>
    </source>
</evidence>
<dbReference type="Proteomes" id="UP000582659">
    <property type="component" value="Unassembled WGS sequence"/>
</dbReference>
<feature type="binding site" evidence="3">
    <location>
        <begin position="384"/>
        <end position="385"/>
    </location>
    <ligand>
        <name>substrate</name>
    </ligand>
</feature>
<keyword evidence="9" id="KW-1185">Reference proteome</keyword>
<feature type="binding site" evidence="3">
    <location>
        <begin position="445"/>
        <end position="451"/>
    </location>
    <ligand>
        <name>substrate</name>
    </ligand>
</feature>
<evidence type="ECO:0000256" key="3">
    <source>
        <dbReference type="PIRSR" id="PIRSR630564-2"/>
    </source>
</evidence>
<reference evidence="7" key="2">
    <citation type="submission" date="2020-08" db="EMBL/GenBank/DDBJ databases">
        <authorList>
            <person name="Kikuchi T."/>
        </authorList>
    </citation>
    <scope>NUCLEOTIDE SEQUENCE</scope>
    <source>
        <strain evidence="6">Ka4C1</strain>
    </source>
</reference>
<dbReference type="Proteomes" id="UP000095284">
    <property type="component" value="Unplaced"/>
</dbReference>
<organism evidence="8 10">
    <name type="scientific">Bursaphelenchus xylophilus</name>
    <name type="common">Pinewood nematode worm</name>
    <name type="synonym">Aphelenchoides xylophilus</name>
    <dbReference type="NCBI Taxonomy" id="6326"/>
    <lineage>
        <taxon>Eukaryota</taxon>
        <taxon>Metazoa</taxon>
        <taxon>Ecdysozoa</taxon>
        <taxon>Nematoda</taxon>
        <taxon>Chromadorea</taxon>
        <taxon>Rhabditida</taxon>
        <taxon>Tylenchina</taxon>
        <taxon>Tylenchomorpha</taxon>
        <taxon>Aphelenchoidea</taxon>
        <taxon>Aphelenchoididae</taxon>
        <taxon>Bursaphelenchus</taxon>
    </lineage>
</organism>
<evidence type="ECO:0000256" key="1">
    <source>
        <dbReference type="ARBA" id="ARBA00007471"/>
    </source>
</evidence>
<feature type="active site" description="Phosphocysteine intermediate" evidence="2">
    <location>
        <position position="445"/>
    </location>
</feature>
<feature type="region of interest" description="Disordered" evidence="4">
    <location>
        <begin position="647"/>
        <end position="699"/>
    </location>
</feature>
<dbReference type="CDD" id="cd14507">
    <property type="entry name" value="PTP-MTM-like"/>
    <property type="match status" value="1"/>
</dbReference>
<evidence type="ECO:0000313" key="8">
    <source>
        <dbReference type="Proteomes" id="UP000095284"/>
    </source>
</evidence>
<sequence length="896" mass="101373">MPCKGEELCDEVTTEQGHHEEVSVASRPEHPSSPIALKPTQPITIPGSELSPSLDDTLNSFVDMSLRNMNPSENGGSVRSNDLEKRPKENGSSISDMNRTTLTWESVNSLPGEELRPEHVWDMAHVRVFMSNYRLVIITYNKQGVTSIPNNCIDLIEISNDDVLKLLTRDGRIFTFKAAASDVALHFYKTILPLTCGGQRIEDSFAYRFAVACQSKKPTFLRRTLCNHEMSYTNVLKEYNNCGFKPDDWRVTRINEDFSVCASYPQFLIVPSETSDQEFRDFKRGRFFDRFPTAVWRSKKTGAVLMRSAQPETSFFGSQPEGDARLFDAIRKSCIRDRPEKQRKVLIVDARSYTAAWANRAKGGGFESGDAYAMTEVLFMGLPNIHALRYSFHQLRQLLHGPENLNFFQNLQQTNWFQYLYSLILSAQRCVDALCIEGISALVHCSDGWDRTSQIVSLTKLIADPFYRTFEGFEYLINREWVEFGHKFHDRNGLCPDTNEKAPVFLQFLDAVHQLWLKNPDRFEFNQRYLMKIAQHHHSALFGTFIFNNFQESVNGYICNANNSFMTPFQVGSPDDESIVNLGRVSMLSVFDYVGKHNPCFINPVYVSGKRGRLMCPKGMWELNVWREVYCCTDVESVINCPERATETPNQEEIKVNGMSRSQSAASLNSLEQANGHHVSHGSAHNTSTGSQPVPLSSTPVSNTFLPTLPSSTFYMRKDHMSWKHYLDHDGLSRVPIDYEDRFIELHRHYQNTDAVRVSESSSSGRENYRSESSALRCRVESSDSTISYDMCEDDVLARKKRDSVSSNLLFPVEMNSGSSHFGSLDEEITRKCRICNTSVTFEGSNSPMTTSNTTLVNGSSTASSPSKMKNGTCARCAANQVPIHTPTGSNRLIMS</sequence>
<dbReference type="AlphaFoldDB" id="A0A1I7SU73"/>
<dbReference type="InterPro" id="IPR029021">
    <property type="entry name" value="Prot-tyrosine_phosphatase-like"/>
</dbReference>
<dbReference type="WBParaSite" id="BXY_1659500.1">
    <property type="protein sequence ID" value="BXY_1659500.1"/>
    <property type="gene ID" value="BXY_1659500"/>
</dbReference>
<dbReference type="Pfam" id="PF06602">
    <property type="entry name" value="Myotub-related"/>
    <property type="match status" value="1"/>
</dbReference>
<proteinExistence type="inferred from homology"/>
<dbReference type="InterPro" id="IPR030564">
    <property type="entry name" value="Myotubularin"/>
</dbReference>
<reference evidence="10" key="1">
    <citation type="submission" date="2016-11" db="UniProtKB">
        <authorList>
            <consortium name="WormBaseParasite"/>
        </authorList>
    </citation>
    <scope>IDENTIFICATION</scope>
</reference>
<dbReference type="PROSITE" id="PS51339">
    <property type="entry name" value="PPASE_MYOTUBULARIN"/>
    <property type="match status" value="1"/>
</dbReference>
<feature type="compositionally biased region" description="Basic and acidic residues" evidence="4">
    <location>
        <begin position="16"/>
        <end position="30"/>
    </location>
</feature>
<feature type="domain" description="Myotubularin phosphatase" evidence="5">
    <location>
        <begin position="229"/>
        <end position="630"/>
    </location>
</feature>
<comment type="similarity">
    <text evidence="1">Belongs to the protein-tyrosine phosphatase family. Non-receptor class myotubularin subfamily.</text>
</comment>
<dbReference type="InterPro" id="IPR016130">
    <property type="entry name" value="Tyr_Pase_AS"/>
</dbReference>
<dbReference type="GO" id="GO:0005737">
    <property type="term" value="C:cytoplasm"/>
    <property type="evidence" value="ECO:0007669"/>
    <property type="project" value="TreeGrafter"/>
</dbReference>
<dbReference type="eggNOG" id="KOG1089">
    <property type="taxonomic scope" value="Eukaryota"/>
</dbReference>
<dbReference type="SMR" id="A0A1I7SU73"/>
<feature type="region of interest" description="Disordered" evidence="4">
    <location>
        <begin position="847"/>
        <end position="867"/>
    </location>
</feature>
<dbReference type="SUPFAM" id="SSF52799">
    <property type="entry name" value="(Phosphotyrosine protein) phosphatases II"/>
    <property type="match status" value="1"/>
</dbReference>
<feature type="region of interest" description="Disordered" evidence="4">
    <location>
        <begin position="1"/>
        <end position="98"/>
    </location>
</feature>
<feature type="compositionally biased region" description="Polar residues" evidence="4">
    <location>
        <begin position="50"/>
        <end position="80"/>
    </location>
</feature>
<protein>
    <submittedName>
        <fullName evidence="6">(pine wood nematode) hypothetical protein</fullName>
    </submittedName>
    <submittedName>
        <fullName evidence="10">Myotubularin phosphatase domain-containing protein</fullName>
    </submittedName>
</protein>
<accession>A0A1I7SU73</accession>
<evidence type="ECO:0000259" key="5">
    <source>
        <dbReference type="PROSITE" id="PS51339"/>
    </source>
</evidence>
<feature type="binding site" evidence="3">
    <location>
        <begin position="359"/>
        <end position="362"/>
    </location>
    <ligand>
        <name>substrate</name>
    </ligand>
</feature>
<feature type="compositionally biased region" description="Polar residues" evidence="4">
    <location>
        <begin position="659"/>
        <end position="673"/>
    </location>
</feature>
<evidence type="ECO:0000256" key="2">
    <source>
        <dbReference type="PIRSR" id="PIRSR630564-1"/>
    </source>
</evidence>
<dbReference type="EMBL" id="CAJFCV020000003">
    <property type="protein sequence ID" value="CAG9107484.1"/>
    <property type="molecule type" value="Genomic_DNA"/>
</dbReference>
<dbReference type="PANTHER" id="PTHR10807">
    <property type="entry name" value="MYOTUBULARIN-RELATED"/>
    <property type="match status" value="1"/>
</dbReference>
<dbReference type="OrthoDB" id="271628at2759"/>
<name>A0A1I7SU73_BURXY</name>